<dbReference type="GO" id="GO:0006355">
    <property type="term" value="P:regulation of DNA-templated transcription"/>
    <property type="evidence" value="ECO:0007669"/>
    <property type="project" value="InterPro"/>
</dbReference>
<dbReference type="PANTHER" id="PTHR43214:SF24">
    <property type="entry name" value="TRANSCRIPTIONAL REGULATORY PROTEIN NARL-RELATED"/>
    <property type="match status" value="1"/>
</dbReference>
<dbReference type="Pfam" id="PF00196">
    <property type="entry name" value="GerE"/>
    <property type="match status" value="1"/>
</dbReference>
<feature type="modified residue" description="4-aspartylphosphate" evidence="5">
    <location>
        <position position="54"/>
    </location>
</feature>
<dbReference type="EMBL" id="NAEP01000051">
    <property type="protein sequence ID" value="PDQ34543.1"/>
    <property type="molecule type" value="Genomic_DNA"/>
</dbReference>
<comment type="caution">
    <text evidence="8">The sequence shown here is derived from an EMBL/GenBank/DDBJ whole genome shotgun (WGS) entry which is preliminary data.</text>
</comment>
<dbReference type="InterPro" id="IPR000792">
    <property type="entry name" value="Tscrpt_reg_LuxR_C"/>
</dbReference>
<evidence type="ECO:0000313" key="8">
    <source>
        <dbReference type="EMBL" id="PDQ34543.1"/>
    </source>
</evidence>
<evidence type="ECO:0000259" key="6">
    <source>
        <dbReference type="PROSITE" id="PS50043"/>
    </source>
</evidence>
<evidence type="ECO:0000259" key="7">
    <source>
        <dbReference type="PROSITE" id="PS50110"/>
    </source>
</evidence>
<accession>A0A2A6FQ58</accession>
<keyword evidence="4" id="KW-0804">Transcription</keyword>
<evidence type="ECO:0000256" key="2">
    <source>
        <dbReference type="ARBA" id="ARBA00023015"/>
    </source>
</evidence>
<keyword evidence="1 5" id="KW-0597">Phosphoprotein</keyword>
<dbReference type="InterPro" id="IPR011006">
    <property type="entry name" value="CheY-like_superfamily"/>
</dbReference>
<dbReference type="GO" id="GO:0003677">
    <property type="term" value="F:DNA binding"/>
    <property type="evidence" value="ECO:0007669"/>
    <property type="project" value="UniProtKB-KW"/>
</dbReference>
<dbReference type="SUPFAM" id="SSF52172">
    <property type="entry name" value="CheY-like"/>
    <property type="match status" value="1"/>
</dbReference>
<proteinExistence type="predicted"/>
<evidence type="ECO:0000256" key="3">
    <source>
        <dbReference type="ARBA" id="ARBA00023125"/>
    </source>
</evidence>
<dbReference type="InterPro" id="IPR001789">
    <property type="entry name" value="Sig_transdc_resp-reg_receiver"/>
</dbReference>
<dbReference type="InterPro" id="IPR058245">
    <property type="entry name" value="NreC/VraR/RcsB-like_REC"/>
</dbReference>
<evidence type="ECO:0000256" key="4">
    <source>
        <dbReference type="ARBA" id="ARBA00023163"/>
    </source>
</evidence>
<name>A0A2A6FQ58_9MICO</name>
<dbReference type="PROSITE" id="PS50110">
    <property type="entry name" value="RESPONSE_REGULATORY"/>
    <property type="match status" value="1"/>
</dbReference>
<dbReference type="AlphaFoldDB" id="A0A2A6FQ58"/>
<dbReference type="InterPro" id="IPR016032">
    <property type="entry name" value="Sig_transdc_resp-reg_C-effctor"/>
</dbReference>
<protein>
    <submittedName>
        <fullName evidence="8">DNA-binding response regulator</fullName>
    </submittedName>
</protein>
<dbReference type="InterPro" id="IPR039420">
    <property type="entry name" value="WalR-like"/>
</dbReference>
<organism evidence="8 9">
    <name type="scientific">Candidatus Lumbricidiphila eiseniae</name>
    <dbReference type="NCBI Taxonomy" id="1969409"/>
    <lineage>
        <taxon>Bacteria</taxon>
        <taxon>Bacillati</taxon>
        <taxon>Actinomycetota</taxon>
        <taxon>Actinomycetes</taxon>
        <taxon>Micrococcales</taxon>
        <taxon>Microbacteriaceae</taxon>
        <taxon>Candidatus Lumbricidiphila</taxon>
    </lineage>
</organism>
<feature type="domain" description="Response regulatory" evidence="7">
    <location>
        <begin position="3"/>
        <end position="121"/>
    </location>
</feature>
<evidence type="ECO:0000256" key="5">
    <source>
        <dbReference type="PROSITE-ProRule" id="PRU00169"/>
    </source>
</evidence>
<reference evidence="9" key="1">
    <citation type="submission" date="2017-03" db="EMBL/GenBank/DDBJ databases">
        <authorList>
            <person name="Lund M.B."/>
        </authorList>
    </citation>
    <scope>NUCLEOTIDE SEQUENCE [LARGE SCALE GENOMIC DNA]</scope>
</reference>
<dbReference type="SMART" id="SM00421">
    <property type="entry name" value="HTH_LUXR"/>
    <property type="match status" value="1"/>
</dbReference>
<dbReference type="GO" id="GO:0000160">
    <property type="term" value="P:phosphorelay signal transduction system"/>
    <property type="evidence" value="ECO:0007669"/>
    <property type="project" value="InterPro"/>
</dbReference>
<evidence type="ECO:0000256" key="1">
    <source>
        <dbReference type="ARBA" id="ARBA00022553"/>
    </source>
</evidence>
<dbReference type="CDD" id="cd17535">
    <property type="entry name" value="REC_NarL-like"/>
    <property type="match status" value="1"/>
</dbReference>
<dbReference type="Pfam" id="PF00072">
    <property type="entry name" value="Response_reg"/>
    <property type="match status" value="1"/>
</dbReference>
<keyword evidence="3 8" id="KW-0238">DNA-binding</keyword>
<dbReference type="Gene3D" id="3.40.50.2300">
    <property type="match status" value="1"/>
</dbReference>
<feature type="domain" description="HTH luxR-type" evidence="6">
    <location>
        <begin position="148"/>
        <end position="213"/>
    </location>
</feature>
<sequence length="220" mass="23874">MIRVALADDHVLVRAGFRALLDAESDIEVAHEAATGTELLRLLRADPVDVVLMDIRMPAGDGLDTTERITADPVLAGVRIVIVTAFELDEYVVQAVRAGASGFLVKDAEPTDLIRAVRVVAIGDALLSPGITKRLLERLMTGLRDAPDSSVLEVLTAREREVLIFVGQGLSNEEIAARLYLSPLTAKTHVSRIMTKLHARDRVHLVVVAYETGLVTPGWL</sequence>
<dbReference type="PROSITE" id="PS50043">
    <property type="entry name" value="HTH_LUXR_2"/>
    <property type="match status" value="1"/>
</dbReference>
<dbReference type="SUPFAM" id="SSF46894">
    <property type="entry name" value="C-terminal effector domain of the bipartite response regulators"/>
    <property type="match status" value="1"/>
</dbReference>
<evidence type="ECO:0000313" key="9">
    <source>
        <dbReference type="Proteomes" id="UP000219994"/>
    </source>
</evidence>
<keyword evidence="2" id="KW-0805">Transcription regulation</keyword>
<gene>
    <name evidence="8" type="ORF">B5766_10880</name>
</gene>
<dbReference type="PANTHER" id="PTHR43214">
    <property type="entry name" value="TWO-COMPONENT RESPONSE REGULATOR"/>
    <property type="match status" value="1"/>
</dbReference>
<dbReference type="CDD" id="cd06170">
    <property type="entry name" value="LuxR_C_like"/>
    <property type="match status" value="1"/>
</dbReference>
<dbReference type="Proteomes" id="UP000219994">
    <property type="component" value="Unassembled WGS sequence"/>
</dbReference>
<dbReference type="PRINTS" id="PR00038">
    <property type="entry name" value="HTHLUXR"/>
</dbReference>
<dbReference type="SMART" id="SM00448">
    <property type="entry name" value="REC"/>
    <property type="match status" value="1"/>
</dbReference>